<accession>A0A396I0Y3</accession>
<name>A0A396I0Y3_MEDTR</name>
<gene>
    <name evidence="1" type="ORF">MtrunA17_Chr4g0011111</name>
</gene>
<evidence type="ECO:0000313" key="1">
    <source>
        <dbReference type="EMBL" id="RHN59239.1"/>
    </source>
</evidence>
<dbReference type="Proteomes" id="UP000265566">
    <property type="component" value="Chromosome 4"/>
</dbReference>
<sequence length="53" mass="6264">MIFSLKAKEMEKNVFNPIRGRSVKGSKMLRLWEPSKEGLCILKVQKLLQKQRF</sequence>
<proteinExistence type="predicted"/>
<dbReference type="Gramene" id="rna21242">
    <property type="protein sequence ID" value="RHN59239.1"/>
    <property type="gene ID" value="gene21242"/>
</dbReference>
<dbReference type="AlphaFoldDB" id="A0A396I0Y3"/>
<organism evidence="1">
    <name type="scientific">Medicago truncatula</name>
    <name type="common">Barrel medic</name>
    <name type="synonym">Medicago tribuloides</name>
    <dbReference type="NCBI Taxonomy" id="3880"/>
    <lineage>
        <taxon>Eukaryota</taxon>
        <taxon>Viridiplantae</taxon>
        <taxon>Streptophyta</taxon>
        <taxon>Embryophyta</taxon>
        <taxon>Tracheophyta</taxon>
        <taxon>Spermatophyta</taxon>
        <taxon>Magnoliopsida</taxon>
        <taxon>eudicotyledons</taxon>
        <taxon>Gunneridae</taxon>
        <taxon>Pentapetalae</taxon>
        <taxon>rosids</taxon>
        <taxon>fabids</taxon>
        <taxon>Fabales</taxon>
        <taxon>Fabaceae</taxon>
        <taxon>Papilionoideae</taxon>
        <taxon>50 kb inversion clade</taxon>
        <taxon>NPAAA clade</taxon>
        <taxon>Hologalegina</taxon>
        <taxon>IRL clade</taxon>
        <taxon>Trifolieae</taxon>
        <taxon>Medicago</taxon>
    </lineage>
</organism>
<protein>
    <submittedName>
        <fullName evidence="1">Uncharacterized protein</fullName>
    </submittedName>
</protein>
<comment type="caution">
    <text evidence="1">The sequence shown here is derived from an EMBL/GenBank/DDBJ whole genome shotgun (WGS) entry which is preliminary data.</text>
</comment>
<dbReference type="EMBL" id="PSQE01000004">
    <property type="protein sequence ID" value="RHN59239.1"/>
    <property type="molecule type" value="Genomic_DNA"/>
</dbReference>
<reference evidence="1" key="1">
    <citation type="journal article" date="2018" name="Nat. Plants">
        <title>Whole-genome landscape of Medicago truncatula symbiotic genes.</title>
        <authorList>
            <person name="Pecrix Y."/>
            <person name="Gamas P."/>
            <person name="Carrere S."/>
        </authorList>
    </citation>
    <scope>NUCLEOTIDE SEQUENCE</scope>
    <source>
        <tissue evidence="1">Leaves</tissue>
    </source>
</reference>